<keyword evidence="3" id="KW-1185">Reference proteome</keyword>
<keyword evidence="1 2" id="KW-0812">Transmembrane</keyword>
<dbReference type="EMBL" id="JAAIUW010000005">
    <property type="protein sequence ID" value="KAF7830793.1"/>
    <property type="molecule type" value="Genomic_DNA"/>
</dbReference>
<evidence type="ECO:0000313" key="2">
    <source>
        <dbReference type="EMBL" id="KAF7830793.1"/>
    </source>
</evidence>
<feature type="transmembrane region" description="Helical" evidence="1">
    <location>
        <begin position="6"/>
        <end position="23"/>
    </location>
</feature>
<proteinExistence type="predicted"/>
<evidence type="ECO:0000313" key="3">
    <source>
        <dbReference type="Proteomes" id="UP000634136"/>
    </source>
</evidence>
<comment type="caution">
    <text evidence="2">The sequence shown here is derived from an EMBL/GenBank/DDBJ whole genome shotgun (WGS) entry which is preliminary data.</text>
</comment>
<reference evidence="2" key="1">
    <citation type="submission" date="2020-09" db="EMBL/GenBank/DDBJ databases">
        <title>Genome-Enabled Discovery of Anthraquinone Biosynthesis in Senna tora.</title>
        <authorList>
            <person name="Kang S.-H."/>
            <person name="Pandey R.P."/>
            <person name="Lee C.-M."/>
            <person name="Sim J.-S."/>
            <person name="Jeong J.-T."/>
            <person name="Choi B.-S."/>
            <person name="Jung M."/>
            <person name="Ginzburg D."/>
            <person name="Zhao K."/>
            <person name="Won S.Y."/>
            <person name="Oh T.-J."/>
            <person name="Yu Y."/>
            <person name="Kim N.-H."/>
            <person name="Lee O.R."/>
            <person name="Lee T.-H."/>
            <person name="Bashyal P."/>
            <person name="Kim T.-S."/>
            <person name="Lee W.-H."/>
            <person name="Kawkins C."/>
            <person name="Kim C.-K."/>
            <person name="Kim J.S."/>
            <person name="Ahn B.O."/>
            <person name="Rhee S.Y."/>
            <person name="Sohng J.K."/>
        </authorList>
    </citation>
    <scope>NUCLEOTIDE SEQUENCE</scope>
    <source>
        <tissue evidence="2">Leaf</tissue>
    </source>
</reference>
<protein>
    <submittedName>
        <fullName evidence="2">Putative transmembrane protein</fullName>
    </submittedName>
</protein>
<keyword evidence="1" id="KW-1133">Transmembrane helix</keyword>
<name>A0A834WR24_9FABA</name>
<dbReference type="Proteomes" id="UP000634136">
    <property type="component" value="Unassembled WGS sequence"/>
</dbReference>
<gene>
    <name evidence="2" type="ORF">G2W53_013126</name>
</gene>
<keyword evidence="1" id="KW-0472">Membrane</keyword>
<evidence type="ECO:0000256" key="1">
    <source>
        <dbReference type="SAM" id="Phobius"/>
    </source>
</evidence>
<accession>A0A834WR24</accession>
<sequence length="101" mass="11370">MAMGNSIYAAVPAVAAALGFYLFDRNHVKELGRGIWGWREKTMIVNAKEEVKVKPLHKPKLAPHLRMGPFITQAQAVAIHETLKVLFGRMEVKRGECSHYL</sequence>
<organism evidence="2 3">
    <name type="scientific">Senna tora</name>
    <dbReference type="NCBI Taxonomy" id="362788"/>
    <lineage>
        <taxon>Eukaryota</taxon>
        <taxon>Viridiplantae</taxon>
        <taxon>Streptophyta</taxon>
        <taxon>Embryophyta</taxon>
        <taxon>Tracheophyta</taxon>
        <taxon>Spermatophyta</taxon>
        <taxon>Magnoliopsida</taxon>
        <taxon>eudicotyledons</taxon>
        <taxon>Gunneridae</taxon>
        <taxon>Pentapetalae</taxon>
        <taxon>rosids</taxon>
        <taxon>fabids</taxon>
        <taxon>Fabales</taxon>
        <taxon>Fabaceae</taxon>
        <taxon>Caesalpinioideae</taxon>
        <taxon>Cassia clade</taxon>
        <taxon>Senna</taxon>
    </lineage>
</organism>
<dbReference type="AlphaFoldDB" id="A0A834WR24"/>